<keyword evidence="4" id="KW-0547">Nucleotide-binding</keyword>
<keyword evidence="1" id="KW-0808">Transferase</keyword>
<dbReference type="Proteomes" id="UP000075663">
    <property type="component" value="Unassembled WGS sequence"/>
</dbReference>
<keyword evidence="5" id="KW-0067">ATP-binding</keyword>
<evidence type="ECO:0000256" key="10">
    <source>
        <dbReference type="ARBA" id="ARBA00048304"/>
    </source>
</evidence>
<comment type="caution">
    <text evidence="12">The sequence shown here is derived from an EMBL/GenBank/DDBJ whole genome shotgun (WGS) entry which is preliminary data.</text>
</comment>
<evidence type="ECO:0000313" key="12">
    <source>
        <dbReference type="EMBL" id="KYG81238.1"/>
    </source>
</evidence>
<keyword evidence="8" id="KW-0051">Antiviral defense</keyword>
<dbReference type="InterPro" id="IPR048445">
    <property type="entry name" value="DncV-like_NTFase"/>
</dbReference>
<evidence type="ECO:0000256" key="9">
    <source>
        <dbReference type="ARBA" id="ARBA00044145"/>
    </source>
</evidence>
<name>A0A150XR47_9BACT</name>
<keyword evidence="7" id="KW-0546">Nucleotide metabolism</keyword>
<dbReference type="GO" id="GO:0009117">
    <property type="term" value="P:nucleotide metabolic process"/>
    <property type="evidence" value="ECO:0007669"/>
    <property type="project" value="UniProtKB-KW"/>
</dbReference>
<evidence type="ECO:0000259" key="11">
    <source>
        <dbReference type="Pfam" id="PF21654"/>
    </source>
</evidence>
<evidence type="ECO:0000256" key="3">
    <source>
        <dbReference type="ARBA" id="ARBA00022723"/>
    </source>
</evidence>
<dbReference type="GO" id="GO:0046872">
    <property type="term" value="F:metal ion binding"/>
    <property type="evidence" value="ECO:0007669"/>
    <property type="project" value="UniProtKB-KW"/>
</dbReference>
<evidence type="ECO:0000313" key="13">
    <source>
        <dbReference type="Proteomes" id="UP000075663"/>
    </source>
</evidence>
<dbReference type="STRING" id="1914963.AWW67_07730"/>
<proteinExistence type="predicted"/>
<dbReference type="AlphaFoldDB" id="A0A150XR47"/>
<evidence type="ECO:0000256" key="2">
    <source>
        <dbReference type="ARBA" id="ARBA00022695"/>
    </source>
</evidence>
<organism evidence="12 13">
    <name type="scientific">Roseivirga seohaensis</name>
    <dbReference type="NCBI Taxonomy" id="1914963"/>
    <lineage>
        <taxon>Bacteria</taxon>
        <taxon>Pseudomonadati</taxon>
        <taxon>Bacteroidota</taxon>
        <taxon>Cytophagia</taxon>
        <taxon>Cytophagales</taxon>
        <taxon>Roseivirgaceae</taxon>
        <taxon>Roseivirga</taxon>
    </lineage>
</organism>
<dbReference type="GO" id="GO:0005524">
    <property type="term" value="F:ATP binding"/>
    <property type="evidence" value="ECO:0007669"/>
    <property type="project" value="UniProtKB-KW"/>
</dbReference>
<dbReference type="RefSeq" id="WP_062302088.1">
    <property type="nucleotide sequence ID" value="NZ_LRPB01000045.1"/>
</dbReference>
<keyword evidence="6" id="KW-0460">Magnesium</keyword>
<sequence length="370" mass="43012">MANTHNLFEEYNREIKLDGDRRGLLKVRRDDLRSRIKGGFRELKQEKQLLLEGLNITIEEEMEFQSQGSYVMDTIINPSRKEDEYDIDDGVYFMGSRDRYSRPDPEAFHEFVIQSIKKGESKNTIEEIEDRSTCVRVKYKGVNGDFNYHVDLPIYYAINVKEPDLADTKDGWYTSNPIEFIVWFEDLVQSGFKAEFILESKFFEEEYKEWLNDRRKADHQLRRIVRYLKAWGDHLKGDMPPGVVMTILAGSDSNFAGGDRDDVALRDTLVNIKNWLELNGFKCPRPTTPKGEDLFRGYSDEKKEYFRNVLNSFITSANQALENPNQKDASLKWQKHLGSRFPTHLAKDEIEGAKTYLASPVIKSNNSRSA</sequence>
<evidence type="ECO:0000256" key="5">
    <source>
        <dbReference type="ARBA" id="ARBA00022840"/>
    </source>
</evidence>
<dbReference type="GO" id="GO:0051607">
    <property type="term" value="P:defense response to virus"/>
    <property type="evidence" value="ECO:0007669"/>
    <property type="project" value="UniProtKB-KW"/>
</dbReference>
<accession>A0A150XR47</accession>
<comment type="catalytic activity">
    <reaction evidence="10">
        <text>GTP + ATP = 3',3'-cGAMP + 2 diphosphate</text>
        <dbReference type="Rhea" id="RHEA:35647"/>
        <dbReference type="ChEBI" id="CHEBI:30616"/>
        <dbReference type="ChEBI" id="CHEBI:33019"/>
        <dbReference type="ChEBI" id="CHEBI:37565"/>
        <dbReference type="ChEBI" id="CHEBI:71501"/>
    </reaction>
    <physiologicalReaction direction="left-to-right" evidence="10">
        <dbReference type="Rhea" id="RHEA:35648"/>
    </physiologicalReaction>
</comment>
<dbReference type="Pfam" id="PF21654">
    <property type="entry name" value="DncV-like_NTFase"/>
    <property type="match status" value="1"/>
</dbReference>
<reference evidence="12 13" key="1">
    <citation type="submission" date="2016-01" db="EMBL/GenBank/DDBJ databases">
        <title>Genome sequencing of Roseivirga seohaensis SW-152.</title>
        <authorList>
            <person name="Selvaratnam C."/>
            <person name="Thevarajoo S."/>
            <person name="Goh K.M."/>
            <person name="Ee R."/>
            <person name="Chan K.-G."/>
            <person name="Chong C.S."/>
        </authorList>
    </citation>
    <scope>NUCLEOTIDE SEQUENCE [LARGE SCALE GENOMIC DNA]</scope>
    <source>
        <strain evidence="12 13">SW-152</strain>
    </source>
</reference>
<evidence type="ECO:0000256" key="7">
    <source>
        <dbReference type="ARBA" id="ARBA00023080"/>
    </source>
</evidence>
<gene>
    <name evidence="12" type="ORF">AWW67_07730</name>
</gene>
<dbReference type="EMBL" id="LRPB01000045">
    <property type="protein sequence ID" value="KYG81238.1"/>
    <property type="molecule type" value="Genomic_DNA"/>
</dbReference>
<keyword evidence="2" id="KW-0548">Nucleotidyltransferase</keyword>
<keyword evidence="3" id="KW-0479">Metal-binding</keyword>
<feature type="domain" description="Cyclic GMP-AMP synthase DncV-like nucleotidyltransferase" evidence="11">
    <location>
        <begin position="63"/>
        <end position="155"/>
    </location>
</feature>
<protein>
    <recommendedName>
        <fullName evidence="9">Cyclic GMP-AMP synthase</fullName>
    </recommendedName>
</protein>
<evidence type="ECO:0000256" key="4">
    <source>
        <dbReference type="ARBA" id="ARBA00022741"/>
    </source>
</evidence>
<evidence type="ECO:0000256" key="8">
    <source>
        <dbReference type="ARBA" id="ARBA00023118"/>
    </source>
</evidence>
<evidence type="ECO:0000256" key="6">
    <source>
        <dbReference type="ARBA" id="ARBA00022842"/>
    </source>
</evidence>
<dbReference type="GO" id="GO:0016779">
    <property type="term" value="F:nucleotidyltransferase activity"/>
    <property type="evidence" value="ECO:0007669"/>
    <property type="project" value="UniProtKB-KW"/>
</dbReference>
<evidence type="ECO:0000256" key="1">
    <source>
        <dbReference type="ARBA" id="ARBA00022679"/>
    </source>
</evidence>